<dbReference type="AlphaFoldDB" id="U7QCC3"/>
<dbReference type="InterPro" id="IPR011006">
    <property type="entry name" value="CheY-like_superfamily"/>
</dbReference>
<organism evidence="4 5">
    <name type="scientific">Lyngbya aestuarii BL J</name>
    <dbReference type="NCBI Taxonomy" id="1348334"/>
    <lineage>
        <taxon>Bacteria</taxon>
        <taxon>Bacillati</taxon>
        <taxon>Cyanobacteriota</taxon>
        <taxon>Cyanophyceae</taxon>
        <taxon>Oscillatoriophycideae</taxon>
        <taxon>Oscillatoriales</taxon>
        <taxon>Microcoleaceae</taxon>
        <taxon>Lyngbya</taxon>
    </lineage>
</organism>
<feature type="domain" description="Response regulatory" evidence="3">
    <location>
        <begin position="19"/>
        <end position="135"/>
    </location>
</feature>
<evidence type="ECO:0000313" key="4">
    <source>
        <dbReference type="EMBL" id="ERT05463.1"/>
    </source>
</evidence>
<dbReference type="Pfam" id="PF00072">
    <property type="entry name" value="Response_reg"/>
    <property type="match status" value="1"/>
</dbReference>
<evidence type="ECO:0000259" key="3">
    <source>
        <dbReference type="PROSITE" id="PS50110"/>
    </source>
</evidence>
<dbReference type="PANTHER" id="PTHR44591:SF3">
    <property type="entry name" value="RESPONSE REGULATORY DOMAIN-CONTAINING PROTEIN"/>
    <property type="match status" value="1"/>
</dbReference>
<dbReference type="InterPro" id="IPR001789">
    <property type="entry name" value="Sig_transdc_resp-reg_receiver"/>
</dbReference>
<dbReference type="GO" id="GO:0000160">
    <property type="term" value="P:phosphorelay signal transduction system"/>
    <property type="evidence" value="ECO:0007669"/>
    <property type="project" value="InterPro"/>
</dbReference>
<gene>
    <name evidence="4" type="ORF">M595_4573</name>
</gene>
<accession>U7QCC3</accession>
<keyword evidence="5" id="KW-1185">Reference proteome</keyword>
<dbReference type="SUPFAM" id="SSF52172">
    <property type="entry name" value="CheY-like"/>
    <property type="match status" value="1"/>
</dbReference>
<dbReference type="Gene3D" id="3.40.50.2300">
    <property type="match status" value="1"/>
</dbReference>
<sequence length="158" mass="17577">MTTKSLTSLAHQSVKRKPYVLAVDDNQDNLILIGCVLENLGYSYLSAGSSQEALSLLQHYQPQLILLDIVLPDIDGLQLLRQIRGDQRIHQTTTVAVTGLALGQDRQRLLAAGFDDYLSKPYLLSDLEALVCRHLTQSNCSSSHLRCLNKICDTEIQK</sequence>
<proteinExistence type="predicted"/>
<dbReference type="Proteomes" id="UP000017127">
    <property type="component" value="Unassembled WGS sequence"/>
</dbReference>
<reference evidence="4 5" key="1">
    <citation type="journal article" date="2013" name="Front. Microbiol.">
        <title>Comparative genomic analyses of the cyanobacterium, Lyngbya aestuarii BL J, a powerful hydrogen producer.</title>
        <authorList>
            <person name="Kothari A."/>
            <person name="Vaughn M."/>
            <person name="Garcia-Pichel F."/>
        </authorList>
    </citation>
    <scope>NUCLEOTIDE SEQUENCE [LARGE SCALE GENOMIC DNA]</scope>
    <source>
        <strain evidence="4 5">BL J</strain>
    </source>
</reference>
<feature type="modified residue" description="4-aspartylphosphate" evidence="2">
    <location>
        <position position="68"/>
    </location>
</feature>
<dbReference type="InterPro" id="IPR050595">
    <property type="entry name" value="Bact_response_regulator"/>
</dbReference>
<dbReference type="EMBL" id="AUZM01000056">
    <property type="protein sequence ID" value="ERT05463.1"/>
    <property type="molecule type" value="Genomic_DNA"/>
</dbReference>
<comment type="caution">
    <text evidence="4">The sequence shown here is derived from an EMBL/GenBank/DDBJ whole genome shotgun (WGS) entry which is preliminary data.</text>
</comment>
<dbReference type="PROSITE" id="PS50110">
    <property type="entry name" value="RESPONSE_REGULATORY"/>
    <property type="match status" value="1"/>
</dbReference>
<keyword evidence="1 2" id="KW-0597">Phosphoprotein</keyword>
<evidence type="ECO:0000313" key="5">
    <source>
        <dbReference type="Proteomes" id="UP000017127"/>
    </source>
</evidence>
<dbReference type="OrthoDB" id="514180at2"/>
<dbReference type="PANTHER" id="PTHR44591">
    <property type="entry name" value="STRESS RESPONSE REGULATOR PROTEIN 1"/>
    <property type="match status" value="1"/>
</dbReference>
<dbReference type="RefSeq" id="WP_023068285.1">
    <property type="nucleotide sequence ID" value="NZ_AUZM01000056.1"/>
</dbReference>
<evidence type="ECO:0000256" key="2">
    <source>
        <dbReference type="PROSITE-ProRule" id="PRU00169"/>
    </source>
</evidence>
<dbReference type="SMART" id="SM00448">
    <property type="entry name" value="REC"/>
    <property type="match status" value="1"/>
</dbReference>
<protein>
    <submittedName>
        <fullName evidence="4">Response regulator</fullName>
    </submittedName>
</protein>
<evidence type="ECO:0000256" key="1">
    <source>
        <dbReference type="ARBA" id="ARBA00022553"/>
    </source>
</evidence>
<name>U7QCC3_9CYAN</name>